<name>A0A139MMZ1_9STRE</name>
<proteinExistence type="predicted"/>
<dbReference type="PROSITE" id="PS00028">
    <property type="entry name" value="ZINC_FINGER_C2H2_1"/>
    <property type="match status" value="1"/>
</dbReference>
<dbReference type="InterPro" id="IPR013087">
    <property type="entry name" value="Znf_C2H2_type"/>
</dbReference>
<feature type="domain" description="C2H2-type" evidence="1">
    <location>
        <begin position="84"/>
        <end position="105"/>
    </location>
</feature>
<dbReference type="EMBL" id="LQOF01000391">
    <property type="protein sequence ID" value="KXT65128.1"/>
    <property type="molecule type" value="Genomic_DNA"/>
</dbReference>
<accession>A0A139MMZ1</accession>
<dbReference type="Proteomes" id="UP000070198">
    <property type="component" value="Unassembled WGS sequence"/>
</dbReference>
<comment type="caution">
    <text evidence="2">The sequence shown here is derived from an EMBL/GenBank/DDBJ whole genome shotgun (WGS) entry which is preliminary data.</text>
</comment>
<evidence type="ECO:0000313" key="3">
    <source>
        <dbReference type="Proteomes" id="UP000070198"/>
    </source>
</evidence>
<sequence length="323" mass="38474">MDWTVNDITKICENQQVLCCLSLCYENQLIIITFSNFFNCRSVVRTWAGTFDITAFRYANKGIFLNNQACYINFNCFSFSLQFCQTWCSKFFLNFTQFTFHDIVHGTFIADNGFKHCNTFTKLCFFIFKRYNISICQTVQLQCDDCFGLFFREFIANFQIFFSVSFIFRRTNKSNNVVKNRNHTNQTFHDMKALFSFFFIKFRTSNDNFFTVRNVTCQHWNDTNLTWCVVINGNHVEIVIHLQICVFQKIVENSLFVSIFFKLNSNTQTITVGFITNFRDTRHFIIHTNIIDFLNKYRFINFIRNFCNDNLFFTTFEAFNVCA</sequence>
<organism evidence="2 3">
    <name type="scientific">Streptococcus gallolyticus</name>
    <dbReference type="NCBI Taxonomy" id="315405"/>
    <lineage>
        <taxon>Bacteria</taxon>
        <taxon>Bacillati</taxon>
        <taxon>Bacillota</taxon>
        <taxon>Bacilli</taxon>
        <taxon>Lactobacillales</taxon>
        <taxon>Streptococcaceae</taxon>
        <taxon>Streptococcus</taxon>
    </lineage>
</organism>
<gene>
    <name evidence="2" type="ORF">SGADD02_01922</name>
</gene>
<evidence type="ECO:0000259" key="1">
    <source>
        <dbReference type="PROSITE" id="PS00028"/>
    </source>
</evidence>
<reference evidence="2 3" key="1">
    <citation type="submission" date="2016-01" db="EMBL/GenBank/DDBJ databases">
        <title>Highly variable Streptococcus oralis are common among viridans streptococci isolated from primates.</title>
        <authorList>
            <person name="Denapaite D."/>
            <person name="Rieger M."/>
            <person name="Koendgen S."/>
            <person name="Brueckner R."/>
            <person name="Ochigava I."/>
            <person name="Kappeler P."/>
            <person name="Maetz-Rensing K."/>
            <person name="Leendertz F."/>
            <person name="Hakenbeck R."/>
        </authorList>
    </citation>
    <scope>NUCLEOTIDE SEQUENCE [LARGE SCALE GENOMIC DNA]</scope>
    <source>
        <strain evidence="2 3">DD02</strain>
    </source>
</reference>
<dbReference type="AlphaFoldDB" id="A0A139MMZ1"/>
<evidence type="ECO:0000313" key="2">
    <source>
        <dbReference type="EMBL" id="KXT65128.1"/>
    </source>
</evidence>
<protein>
    <recommendedName>
        <fullName evidence="1">C2H2-type domain-containing protein</fullName>
    </recommendedName>
</protein>